<organism evidence="2">
    <name type="scientific">Lepeophtheirus salmonis</name>
    <name type="common">Salmon louse</name>
    <name type="synonym">Caligus salmonis</name>
    <dbReference type="NCBI Taxonomy" id="72036"/>
    <lineage>
        <taxon>Eukaryota</taxon>
        <taxon>Metazoa</taxon>
        <taxon>Ecdysozoa</taxon>
        <taxon>Arthropoda</taxon>
        <taxon>Crustacea</taxon>
        <taxon>Multicrustacea</taxon>
        <taxon>Hexanauplia</taxon>
        <taxon>Copepoda</taxon>
        <taxon>Siphonostomatoida</taxon>
        <taxon>Caligidae</taxon>
        <taxon>Lepeophtheirus</taxon>
    </lineage>
</organism>
<dbReference type="EMBL" id="HACA01025966">
    <property type="protein sequence ID" value="CDW43327.1"/>
    <property type="molecule type" value="Transcribed_RNA"/>
</dbReference>
<protein>
    <submittedName>
        <fullName evidence="2">Uncharacterized protein</fullName>
    </submittedName>
</protein>
<accession>A0A0K2UZM9</accession>
<feature type="compositionally biased region" description="Polar residues" evidence="1">
    <location>
        <begin position="1"/>
        <end position="19"/>
    </location>
</feature>
<evidence type="ECO:0000256" key="1">
    <source>
        <dbReference type="SAM" id="MobiDB-lite"/>
    </source>
</evidence>
<evidence type="ECO:0000313" key="2">
    <source>
        <dbReference type="EMBL" id="CDW43327.1"/>
    </source>
</evidence>
<dbReference type="AlphaFoldDB" id="A0A0K2UZM9"/>
<feature type="compositionally biased region" description="Low complexity" evidence="1">
    <location>
        <begin position="65"/>
        <end position="79"/>
    </location>
</feature>
<proteinExistence type="predicted"/>
<feature type="region of interest" description="Disordered" evidence="1">
    <location>
        <begin position="56"/>
        <end position="83"/>
    </location>
</feature>
<feature type="region of interest" description="Disordered" evidence="1">
    <location>
        <begin position="97"/>
        <end position="121"/>
    </location>
</feature>
<sequence length="186" mass="20544">MLGHQSNHGTKSEPSSSSWVPRPTSPPLPPHSHSGCRRNGFAAGKSLLLPQELDLDTSLLPGGNSPTPTRQTSPPSHTPCSVFQSTIHDPLSHALHQSNSINQNPHQNHHQSFSFHTAHQGSRFQPPKSNPLFLLFPFLSEFINLFLSSNSMISITDSFISLTKPLPKIKYIYIYYGVKKVLCGEN</sequence>
<name>A0A0K2UZM9_LEPSM</name>
<dbReference type="EMBL" id="HACA01025967">
    <property type="protein sequence ID" value="CDW43328.1"/>
    <property type="molecule type" value="Transcribed_RNA"/>
</dbReference>
<reference evidence="2" key="1">
    <citation type="submission" date="2014-05" db="EMBL/GenBank/DDBJ databases">
        <authorList>
            <person name="Chronopoulou M."/>
        </authorList>
    </citation>
    <scope>NUCLEOTIDE SEQUENCE</scope>
    <source>
        <tissue evidence="2">Whole organism</tissue>
    </source>
</reference>
<feature type="region of interest" description="Disordered" evidence="1">
    <location>
        <begin position="1"/>
        <end position="40"/>
    </location>
</feature>